<dbReference type="Proteomes" id="UP000308600">
    <property type="component" value="Unassembled WGS sequence"/>
</dbReference>
<sequence length="250" mass="28897">MDFVRSENNRNPDLWELSVDEDFHKYGVLDLLNHAIAKLYDRITHGDWDEAYIVLEALTTMMTNQPKWLDCDEERVGPFTRLYGACAYAVLRQLKTDDCLTSQCRPSLEALLKNIGRCGDESEGSPPLLQCSTLCKAIGKRLFSGDDPQAKWTLELSRLHEWAQTLKEPRYTTMQAVLEDRAREGVPNPWFRDGDVGNEDYSNYPHDLSQTWGAYEGLMDLWPSVIDCDAPHWDINRWTPEEREPFEYGD</sequence>
<dbReference type="EMBL" id="ML208293">
    <property type="protein sequence ID" value="TFK71762.1"/>
    <property type="molecule type" value="Genomic_DNA"/>
</dbReference>
<gene>
    <name evidence="1" type="ORF">BDN72DRAFT_837152</name>
</gene>
<reference evidence="1 2" key="1">
    <citation type="journal article" date="2019" name="Nat. Ecol. Evol.">
        <title>Megaphylogeny resolves global patterns of mushroom evolution.</title>
        <authorList>
            <person name="Varga T."/>
            <person name="Krizsan K."/>
            <person name="Foldi C."/>
            <person name="Dima B."/>
            <person name="Sanchez-Garcia M."/>
            <person name="Sanchez-Ramirez S."/>
            <person name="Szollosi G.J."/>
            <person name="Szarkandi J.G."/>
            <person name="Papp V."/>
            <person name="Albert L."/>
            <person name="Andreopoulos W."/>
            <person name="Angelini C."/>
            <person name="Antonin V."/>
            <person name="Barry K.W."/>
            <person name="Bougher N.L."/>
            <person name="Buchanan P."/>
            <person name="Buyck B."/>
            <person name="Bense V."/>
            <person name="Catcheside P."/>
            <person name="Chovatia M."/>
            <person name="Cooper J."/>
            <person name="Damon W."/>
            <person name="Desjardin D."/>
            <person name="Finy P."/>
            <person name="Geml J."/>
            <person name="Haridas S."/>
            <person name="Hughes K."/>
            <person name="Justo A."/>
            <person name="Karasinski D."/>
            <person name="Kautmanova I."/>
            <person name="Kiss B."/>
            <person name="Kocsube S."/>
            <person name="Kotiranta H."/>
            <person name="LaButti K.M."/>
            <person name="Lechner B.E."/>
            <person name="Liimatainen K."/>
            <person name="Lipzen A."/>
            <person name="Lukacs Z."/>
            <person name="Mihaltcheva S."/>
            <person name="Morgado L.N."/>
            <person name="Niskanen T."/>
            <person name="Noordeloos M.E."/>
            <person name="Ohm R.A."/>
            <person name="Ortiz-Santana B."/>
            <person name="Ovrebo C."/>
            <person name="Racz N."/>
            <person name="Riley R."/>
            <person name="Savchenko A."/>
            <person name="Shiryaev A."/>
            <person name="Soop K."/>
            <person name="Spirin V."/>
            <person name="Szebenyi C."/>
            <person name="Tomsovsky M."/>
            <person name="Tulloss R.E."/>
            <person name="Uehling J."/>
            <person name="Grigoriev I.V."/>
            <person name="Vagvolgyi C."/>
            <person name="Papp T."/>
            <person name="Martin F.M."/>
            <person name="Miettinen O."/>
            <person name="Hibbett D.S."/>
            <person name="Nagy L.G."/>
        </authorList>
    </citation>
    <scope>NUCLEOTIDE SEQUENCE [LARGE SCALE GENOMIC DNA]</scope>
    <source>
        <strain evidence="1 2">NL-1719</strain>
    </source>
</reference>
<evidence type="ECO:0000313" key="2">
    <source>
        <dbReference type="Proteomes" id="UP000308600"/>
    </source>
</evidence>
<organism evidence="1 2">
    <name type="scientific">Pluteus cervinus</name>
    <dbReference type="NCBI Taxonomy" id="181527"/>
    <lineage>
        <taxon>Eukaryota</taxon>
        <taxon>Fungi</taxon>
        <taxon>Dikarya</taxon>
        <taxon>Basidiomycota</taxon>
        <taxon>Agaricomycotina</taxon>
        <taxon>Agaricomycetes</taxon>
        <taxon>Agaricomycetidae</taxon>
        <taxon>Agaricales</taxon>
        <taxon>Pluteineae</taxon>
        <taxon>Pluteaceae</taxon>
        <taxon>Pluteus</taxon>
    </lineage>
</organism>
<evidence type="ECO:0000313" key="1">
    <source>
        <dbReference type="EMBL" id="TFK71762.1"/>
    </source>
</evidence>
<accession>A0ACD3B1K4</accession>
<protein>
    <submittedName>
        <fullName evidence="1">Uncharacterized protein</fullName>
    </submittedName>
</protein>
<keyword evidence="2" id="KW-1185">Reference proteome</keyword>
<proteinExistence type="predicted"/>
<name>A0ACD3B1K4_9AGAR</name>